<dbReference type="InterPro" id="IPR003151">
    <property type="entry name" value="PIK-rel_kinase_FAT"/>
</dbReference>
<keyword evidence="14" id="KW-0469">Meiosis</keyword>
<evidence type="ECO:0000256" key="14">
    <source>
        <dbReference type="ARBA" id="ARBA00023254"/>
    </source>
</evidence>
<dbReference type="GO" id="GO:0005524">
    <property type="term" value="F:ATP binding"/>
    <property type="evidence" value="ECO:0007669"/>
    <property type="project" value="UniProtKB-KW"/>
</dbReference>
<dbReference type="GO" id="GO:0005634">
    <property type="term" value="C:nucleus"/>
    <property type="evidence" value="ECO:0007669"/>
    <property type="project" value="UniProtKB-SubCell"/>
</dbReference>
<evidence type="ECO:0000256" key="3">
    <source>
        <dbReference type="ARBA" id="ARBA00012513"/>
    </source>
</evidence>
<name>A0AAD4KH46_9EURO</name>
<evidence type="ECO:0000256" key="8">
    <source>
        <dbReference type="ARBA" id="ARBA00022763"/>
    </source>
</evidence>
<dbReference type="GO" id="GO:0000723">
    <property type="term" value="P:telomere maintenance"/>
    <property type="evidence" value="ECO:0007669"/>
    <property type="project" value="TreeGrafter"/>
</dbReference>
<dbReference type="GO" id="GO:0006281">
    <property type="term" value="P:DNA repair"/>
    <property type="evidence" value="ECO:0007669"/>
    <property type="project" value="UniProtKB-KW"/>
</dbReference>
<keyword evidence="5" id="KW-0723">Serine/threonine-protein kinase</keyword>
<dbReference type="EC" id="2.7.11.1" evidence="3"/>
<dbReference type="SMART" id="SM00802">
    <property type="entry name" value="UME"/>
    <property type="match status" value="1"/>
</dbReference>
<evidence type="ECO:0000256" key="6">
    <source>
        <dbReference type="ARBA" id="ARBA00022679"/>
    </source>
</evidence>
<dbReference type="RefSeq" id="XP_046067176.1">
    <property type="nucleotide sequence ID" value="XM_046221172.1"/>
</dbReference>
<evidence type="ECO:0000256" key="12">
    <source>
        <dbReference type="ARBA" id="ARBA00023204"/>
    </source>
</evidence>
<keyword evidence="10" id="KW-0067">ATP-binding</keyword>
<dbReference type="GO" id="GO:0004674">
    <property type="term" value="F:protein serine/threonine kinase activity"/>
    <property type="evidence" value="ECO:0007669"/>
    <property type="project" value="UniProtKB-KW"/>
</dbReference>
<evidence type="ECO:0000256" key="2">
    <source>
        <dbReference type="ARBA" id="ARBA00010769"/>
    </source>
</evidence>
<organism evidence="21 22">
    <name type="scientific">Talaromyces proteolyticus</name>
    <dbReference type="NCBI Taxonomy" id="1131652"/>
    <lineage>
        <taxon>Eukaryota</taxon>
        <taxon>Fungi</taxon>
        <taxon>Dikarya</taxon>
        <taxon>Ascomycota</taxon>
        <taxon>Pezizomycotina</taxon>
        <taxon>Eurotiomycetes</taxon>
        <taxon>Eurotiomycetidae</taxon>
        <taxon>Eurotiales</taxon>
        <taxon>Trichocomaceae</taxon>
        <taxon>Talaromyces</taxon>
        <taxon>Talaromyces sect. Bacilispori</taxon>
    </lineage>
</organism>
<dbReference type="PROSITE" id="PS50290">
    <property type="entry name" value="PI3_4_KINASE_3"/>
    <property type="match status" value="1"/>
</dbReference>
<keyword evidence="13" id="KW-0539">Nucleus</keyword>
<dbReference type="Pfam" id="PF00454">
    <property type="entry name" value="PI3_PI4_kinase"/>
    <property type="match status" value="1"/>
</dbReference>
<dbReference type="PROSITE" id="PS51189">
    <property type="entry name" value="FAT"/>
    <property type="match status" value="1"/>
</dbReference>
<evidence type="ECO:0000256" key="9">
    <source>
        <dbReference type="ARBA" id="ARBA00022777"/>
    </source>
</evidence>
<dbReference type="Pfam" id="PF02259">
    <property type="entry name" value="FAT"/>
    <property type="match status" value="1"/>
</dbReference>
<gene>
    <name evidence="21" type="ORF">BGW36DRAFT_432751</name>
</gene>
<dbReference type="FunFam" id="1.10.1070.11:FF:000031">
    <property type="entry name" value="Phosphatidyl inositol 3-kinase"/>
    <property type="match status" value="1"/>
</dbReference>
<dbReference type="GO" id="GO:0005694">
    <property type="term" value="C:chromosome"/>
    <property type="evidence" value="ECO:0007669"/>
    <property type="project" value="TreeGrafter"/>
</dbReference>
<dbReference type="Pfam" id="PF08064">
    <property type="entry name" value="UME"/>
    <property type="match status" value="1"/>
</dbReference>
<dbReference type="GeneID" id="70251459"/>
<accession>A0AAD4KH46</accession>
<dbReference type="Pfam" id="PF25385">
    <property type="entry name" value="HEAT_MEC1_N"/>
    <property type="match status" value="1"/>
</dbReference>
<dbReference type="InterPro" id="IPR014009">
    <property type="entry name" value="PIK_FAT"/>
</dbReference>
<dbReference type="GO" id="GO:0000077">
    <property type="term" value="P:DNA damage checkpoint signaling"/>
    <property type="evidence" value="ECO:0007669"/>
    <property type="project" value="TreeGrafter"/>
</dbReference>
<dbReference type="PANTHER" id="PTHR11139">
    <property type="entry name" value="ATAXIA TELANGIECTASIA MUTATED ATM -RELATED"/>
    <property type="match status" value="1"/>
</dbReference>
<keyword evidence="11" id="KW-0156">Chromatin regulator</keyword>
<proteinExistence type="inferred from homology"/>
<dbReference type="InterPro" id="IPR056802">
    <property type="entry name" value="ATR-like_M-HEAT"/>
</dbReference>
<dbReference type="InterPro" id="IPR036940">
    <property type="entry name" value="PI3/4_kinase_cat_sf"/>
</dbReference>
<feature type="compositionally biased region" description="Polar residues" evidence="18">
    <location>
        <begin position="18"/>
        <end position="28"/>
    </location>
</feature>
<evidence type="ECO:0000256" key="11">
    <source>
        <dbReference type="ARBA" id="ARBA00022853"/>
    </source>
</evidence>
<keyword evidence="6" id="KW-0808">Transferase</keyword>
<reference evidence="21" key="1">
    <citation type="submission" date="2021-12" db="EMBL/GenBank/DDBJ databases">
        <title>Convergent genome expansion in fungi linked to evolution of root-endophyte symbiosis.</title>
        <authorList>
            <consortium name="DOE Joint Genome Institute"/>
            <person name="Ke Y.-H."/>
            <person name="Bonito G."/>
            <person name="Liao H.-L."/>
            <person name="Looney B."/>
            <person name="Rojas-Flechas A."/>
            <person name="Nash J."/>
            <person name="Hameed K."/>
            <person name="Schadt C."/>
            <person name="Martin F."/>
            <person name="Crous P.W."/>
            <person name="Miettinen O."/>
            <person name="Magnuson J.K."/>
            <person name="Labbe J."/>
            <person name="Jacobson D."/>
            <person name="Doktycz M.J."/>
            <person name="Veneault-Fourrey C."/>
            <person name="Kuo A."/>
            <person name="Mondo S."/>
            <person name="Calhoun S."/>
            <person name="Riley R."/>
            <person name="Ohm R."/>
            <person name="LaButti K."/>
            <person name="Andreopoulos B."/>
            <person name="Pangilinan J."/>
            <person name="Nolan M."/>
            <person name="Tritt A."/>
            <person name="Clum A."/>
            <person name="Lipzen A."/>
            <person name="Daum C."/>
            <person name="Barry K."/>
            <person name="Grigoriev I.V."/>
            <person name="Vilgalys R."/>
        </authorList>
    </citation>
    <scope>NUCLEOTIDE SEQUENCE</scope>
    <source>
        <strain evidence="21">PMI_201</strain>
    </source>
</reference>
<evidence type="ECO:0000256" key="4">
    <source>
        <dbReference type="ARBA" id="ARBA00021345"/>
    </source>
</evidence>
<evidence type="ECO:0000256" key="15">
    <source>
        <dbReference type="ARBA" id="ARBA00029679"/>
    </source>
</evidence>
<dbReference type="InterPro" id="IPR011009">
    <property type="entry name" value="Kinase-like_dom_sf"/>
</dbReference>
<dbReference type="InterPro" id="IPR016024">
    <property type="entry name" value="ARM-type_fold"/>
</dbReference>
<protein>
    <recommendedName>
        <fullName evidence="4">Serine/threonine-protein kinase MEC1</fullName>
        <ecNumber evidence="3">2.7.11.1</ecNumber>
    </recommendedName>
    <alternativeName>
        <fullName evidence="17">ATR homolog</fullName>
    </alternativeName>
    <alternativeName>
        <fullName evidence="16">DNA-damage checkpoint kinase MEC1</fullName>
    </alternativeName>
    <alternativeName>
        <fullName evidence="15">Mitosis entry checkpoint protein 1</fullName>
    </alternativeName>
</protein>
<evidence type="ECO:0000256" key="16">
    <source>
        <dbReference type="ARBA" id="ARBA00030459"/>
    </source>
</evidence>
<dbReference type="InterPro" id="IPR057564">
    <property type="entry name" value="HEAT_ATR"/>
</dbReference>
<keyword evidence="9 21" id="KW-0418">Kinase</keyword>
<keyword evidence="12" id="KW-0234">DNA repair</keyword>
<evidence type="ECO:0000256" key="5">
    <source>
        <dbReference type="ARBA" id="ARBA00022527"/>
    </source>
</evidence>
<comment type="similarity">
    <text evidence="2">Belongs to the PI3/PI4-kinase family. ATM subfamily.</text>
</comment>
<dbReference type="EMBL" id="JAJTJA010000013">
    <property type="protein sequence ID" value="KAH8690980.1"/>
    <property type="molecule type" value="Genomic_DNA"/>
</dbReference>
<dbReference type="PANTHER" id="PTHR11139:SF125">
    <property type="entry name" value="SERINE_THREONINE-PROTEIN KINASE MEC1"/>
    <property type="match status" value="1"/>
</dbReference>
<evidence type="ECO:0000313" key="21">
    <source>
        <dbReference type="EMBL" id="KAH8690980.1"/>
    </source>
</evidence>
<keyword evidence="22" id="KW-1185">Reference proteome</keyword>
<comment type="subcellular location">
    <subcellularLocation>
        <location evidence="1">Nucleus</location>
    </subcellularLocation>
</comment>
<dbReference type="Pfam" id="PF25030">
    <property type="entry name" value="M-HEAT_ATR"/>
    <property type="match status" value="1"/>
</dbReference>
<keyword evidence="8" id="KW-0227">DNA damage</keyword>
<evidence type="ECO:0000256" key="18">
    <source>
        <dbReference type="SAM" id="MobiDB-lite"/>
    </source>
</evidence>
<feature type="region of interest" description="Disordered" evidence="18">
    <location>
        <begin position="1"/>
        <end position="28"/>
    </location>
</feature>
<dbReference type="Gene3D" id="3.30.1010.10">
    <property type="entry name" value="Phosphatidylinositol 3-kinase Catalytic Subunit, Chain A, domain 4"/>
    <property type="match status" value="1"/>
</dbReference>
<dbReference type="InterPro" id="IPR000403">
    <property type="entry name" value="PI3/4_kinase_cat_dom"/>
</dbReference>
<dbReference type="InterPro" id="IPR050517">
    <property type="entry name" value="DDR_Repair_Kinase"/>
</dbReference>
<keyword evidence="7" id="KW-0547">Nucleotide-binding</keyword>
<evidence type="ECO:0000256" key="17">
    <source>
        <dbReference type="ARBA" id="ARBA00033001"/>
    </source>
</evidence>
<feature type="domain" description="PI3K/PI4K catalytic" evidence="19">
    <location>
        <begin position="2110"/>
        <end position="2384"/>
    </location>
</feature>
<dbReference type="SUPFAM" id="SSF48371">
    <property type="entry name" value="ARM repeat"/>
    <property type="match status" value="1"/>
</dbReference>
<dbReference type="SUPFAM" id="SSF56112">
    <property type="entry name" value="Protein kinase-like (PK-like)"/>
    <property type="match status" value="1"/>
</dbReference>
<evidence type="ECO:0000256" key="1">
    <source>
        <dbReference type="ARBA" id="ARBA00004123"/>
    </source>
</evidence>
<evidence type="ECO:0000256" key="13">
    <source>
        <dbReference type="ARBA" id="ARBA00023242"/>
    </source>
</evidence>
<dbReference type="PROSITE" id="PS00916">
    <property type="entry name" value="PI3_4_KINASE_2"/>
    <property type="match status" value="1"/>
</dbReference>
<sequence length="2384" mass="268647">MAGVAPRRLREPDGGNRNPHNSAEPSSSMLNARLSNRLSSDAHNTISQLRKELIEKTSGALPKLGENVKDTLSLICVALKVASDNVPPGDILTGSETERHLSDCLNIVQLLVESSPRALLENLEPEVLGRDTPLPFYAWLAVLLVSLSAKVRLTSVEGKIRDLLSLMTLVQHDMSRSFSPRNSFSTILRVMATDILSSLEAIGVPVSNAASIVLPSMTGPINEDLVMKLSVPRQLFQTTISLGDFSQATHTLLCILNAMIPSVTVKQSNFSIAGITQDSVTALNLSRQTWNCISSWLRNTGVSKGQEVRNIAAQFLQFSGESMKRLLATPNIGRLEAQASKMLSECLVACMSQKLLFQDPEIEHILSSCLDDVLKLESTSTAMRIDVEDILLPKFATLLDDNESILNTSVTIQNAVKAILSAHGLDKEGDASDAQGNEPQKRAAKRIRLSASQGCLNEITIFQKTMMKVSELFGCSEWMEFQTVMRYARENYANLSEDLKQEFFTLIANIPCAAVWHQSDQSTIADAEPTSFHCQICDSERAISQVSTPWHSTHADELRSLFSDLIPTVSRNSALRIASLLAVRRFLYHEPETTRLSLKSSVLGEMCLHSLKASSRELRVVAGYTLPCFLRKPVDAEVRRQNFVIILECLKSVSERTDIPSQETCVFTLCRLAEVSEDEELNIILLRLLEYFGHTNPYICAVAYTELVKVAQRLSTTVASLLRPFWRSLSITVIKNLRSRPHMVEQLCDLLGMSVDNFLRFTEVHTLPYLVYTRRQDIIARIAATYPSKSCFELCMERNNLASIIAFLLSQLAQDHEGMIYSLLVQVDSRFQSTSVTMLLKTEPIPITRELLKNMGDAGGNQDSRFDNALGLLANLTPKRRGIGSSSSKASSEIGPFVEEHLFGLIADFVDTVNDLHARYPVIEKKRNIIAIGEMIKLARDHVNAAIPQICACLRSSLEVEELCDHAFSVWCTLITYLQPEVVESLTDQSIAIILQYWQRMQENSKQKAVSLVDHLLQHHNYQLREIFQTLPSLLTIPEMFHFENEITNLRGDVDISERLVTFSVRCQSECTTVVEQSLRELIPFLRDNDELLHRTFVNGQYNNGISRLTRSLLDCCVKFQSNANTIAMLTARALGLIGCLDPNRVEVIGEKSDIVVLSNFARTEETFRFTMFFLQNVLVDAFLSASNTRAQSFLAYGMQALMSASQITTEITAPSNDLEKDERHQQWLGLPETVRNTVTPFLTSRYAITLGAAKDEYKYPLFKPNMSYGDWLRKFTADLLHKGYSLNVQVIFSVCARIIRGQDIRIPSFLLPFAVLNVAADGPEQHRQEVREELVRILSFPSPENNTSMRENLLLCSENVFSVIDYLSRWVQGKKKQHAILASHSSGNRAQAEMMLELSSIQIKNVEQILSSIPPEVISKRAVECKSFSRALLHWEQYIRQHRSSFDEDSSSTQLESLYQRLQDIYTQIDEPDGIEGISTHLHVFNVDQQVLEYRKTGRLVAAQSWYELQLDEEPDNSEAQLNLLTCLKESGQQDALLNKFETFRRSETYSRKLLPFAVEASLWSAKWAKLDEYLTLSVQESTRDFTVGIASALNALRNGQKDIFRESLKNLRLNITKSMSTSSTMSLQSCHDELLQLHALSEVEAIVDADIKTAKAKTKLMDALDHRLDLLGVYISEKQYLLGLRRAAMGLSNAFSEQDIAAVWLTSARLFRKNGHIGPAYNSVMHAAQLKAKSASIEHSRLLWKDGHHRKAIQDLKGAIDANAFIAHDYELSTSESISITRDRHQKENIPAAKAHLLLAKWTDRSGQTHSDVIVQRYREAIRLYARWEKAHYYLGKHYNKIIESERAKPPGKEAQIYLSGEASKLAIDNYLRSLANGNKFVFQTLPKVLTLFLEHASNIDQTFDPRRGENAEFQRQVSTQRKKTLKDMHAQLKKYTIRIPAEVLFTVLAQVVARISHSNSMVSEILTGIVVKTITHFPRQGLWTVLALVKSSSKDRASKGIACLQKIVEGTKREDRGSISASEIRSMVNQGQKFSDELLRLCVAPVEEKVSKISLARSLGFNHKVAPCRLVVPFQTMLTPILPPSHDKKFLSQFRPFPGDVVSIEKVLDDATVLNSLQKPRKISIQGTDGKVYNLLCKPKDDLRKDQRLMEFNNMINGFLKRNGESLKRRMYIKTYAVTPLNEECGLIEWVDNLRTLREIVTKLLRERGIAPNYNEIRHYLNEACSNEENLPVFTTKILAKFPPVLHEWFVEMFPDPDAWLAARMRYTRTSAVMSMVGHVLGLGDRHGENILFEEGTGGVLHVDFNCLFDKGLTFDKPEVVPFRLTHNMVDAFGAYGYNGPFRKTCEITLGLLRQNEDALMTILETFLYDPTTDFIGRKAS</sequence>
<dbReference type="InterPro" id="IPR018936">
    <property type="entry name" value="PI3/4_kinase_CS"/>
</dbReference>
<dbReference type="CDD" id="cd00892">
    <property type="entry name" value="PIKKc_ATR"/>
    <property type="match status" value="1"/>
</dbReference>
<evidence type="ECO:0000313" key="22">
    <source>
        <dbReference type="Proteomes" id="UP001201262"/>
    </source>
</evidence>
<evidence type="ECO:0000259" key="20">
    <source>
        <dbReference type="PROSITE" id="PS51189"/>
    </source>
</evidence>
<evidence type="ECO:0000259" key="19">
    <source>
        <dbReference type="PROSITE" id="PS50290"/>
    </source>
</evidence>
<dbReference type="SMART" id="SM00146">
    <property type="entry name" value="PI3Kc"/>
    <property type="match status" value="1"/>
</dbReference>
<dbReference type="InterPro" id="IPR012993">
    <property type="entry name" value="UME"/>
</dbReference>
<dbReference type="Gene3D" id="1.10.1070.11">
    <property type="entry name" value="Phosphatidylinositol 3-/4-kinase, catalytic domain"/>
    <property type="match status" value="1"/>
</dbReference>
<evidence type="ECO:0000256" key="7">
    <source>
        <dbReference type="ARBA" id="ARBA00022741"/>
    </source>
</evidence>
<dbReference type="InterPro" id="IPR058681">
    <property type="entry name" value="HEAT_MEC1_N"/>
</dbReference>
<dbReference type="Proteomes" id="UP001201262">
    <property type="component" value="Unassembled WGS sequence"/>
</dbReference>
<evidence type="ECO:0000256" key="10">
    <source>
        <dbReference type="ARBA" id="ARBA00022840"/>
    </source>
</evidence>
<dbReference type="Pfam" id="PF23593">
    <property type="entry name" value="HEAT_ATR"/>
    <property type="match status" value="1"/>
</dbReference>
<comment type="caution">
    <text evidence="21">The sequence shown here is derived from an EMBL/GenBank/DDBJ whole genome shotgun (WGS) entry which is preliminary data.</text>
</comment>
<feature type="domain" description="FAT" evidence="20">
    <location>
        <begin position="1418"/>
        <end position="1994"/>
    </location>
</feature>